<dbReference type="RefSeq" id="WP_073589654.1">
    <property type="nucleotide sequence ID" value="NZ_FRFD01000008.1"/>
</dbReference>
<accession>A0A1M7YEC0</accession>
<comment type="subunit">
    <text evidence="9">Homodimer, forms a heterotetramer with a Cas1 homodimer.</text>
</comment>
<evidence type="ECO:0000256" key="6">
    <source>
        <dbReference type="ARBA" id="ARBA00022801"/>
    </source>
</evidence>
<dbReference type="InterPro" id="IPR021127">
    <property type="entry name" value="CRISPR_associated_Cas2"/>
</dbReference>
<evidence type="ECO:0000256" key="2">
    <source>
        <dbReference type="ARBA" id="ARBA00009959"/>
    </source>
</evidence>
<dbReference type="InterPro" id="IPR019199">
    <property type="entry name" value="Virulence_VapD/CRISPR_Cas2"/>
</dbReference>
<dbReference type="HAMAP" id="MF_01471">
    <property type="entry name" value="Cas2"/>
    <property type="match status" value="1"/>
</dbReference>
<evidence type="ECO:0000256" key="1">
    <source>
        <dbReference type="ARBA" id="ARBA00001946"/>
    </source>
</evidence>
<sequence>MAANKKNMNYNYAFLFYDVNEKRVQKVFKLCKKYLSHFQYSVFRGEMTPSKLIKLKDELNNVINKEEDFVCIIKLMNDNVFVEDILGSPSKKTGEDLII</sequence>
<reference evidence="10 11" key="1">
    <citation type="submission" date="2016-12" db="EMBL/GenBank/DDBJ databases">
        <authorList>
            <person name="Song W.-J."/>
            <person name="Kurnit D.M."/>
        </authorList>
    </citation>
    <scope>NUCLEOTIDE SEQUENCE [LARGE SCALE GENOMIC DNA]</scope>
    <source>
        <strain evidence="10 11">DSM 12503</strain>
    </source>
</reference>
<dbReference type="Pfam" id="PF09827">
    <property type="entry name" value="CRISPR_Cas2"/>
    <property type="match status" value="1"/>
</dbReference>
<evidence type="ECO:0000256" key="9">
    <source>
        <dbReference type="HAMAP-Rule" id="MF_01471"/>
    </source>
</evidence>
<dbReference type="STRING" id="1121345.SAMN02745217_03009"/>
<dbReference type="Proteomes" id="UP000184612">
    <property type="component" value="Unassembled WGS sequence"/>
</dbReference>
<dbReference type="OrthoDB" id="279819at2"/>
<dbReference type="GO" id="GO:0051607">
    <property type="term" value="P:defense response to virus"/>
    <property type="evidence" value="ECO:0007669"/>
    <property type="project" value="UniProtKB-UniRule"/>
</dbReference>
<dbReference type="NCBIfam" id="TIGR01573">
    <property type="entry name" value="cas2"/>
    <property type="match status" value="1"/>
</dbReference>
<evidence type="ECO:0000313" key="11">
    <source>
        <dbReference type="Proteomes" id="UP000184612"/>
    </source>
</evidence>
<evidence type="ECO:0000256" key="8">
    <source>
        <dbReference type="ARBA" id="ARBA00023118"/>
    </source>
</evidence>
<keyword evidence="11" id="KW-1185">Reference proteome</keyword>
<evidence type="ECO:0000256" key="5">
    <source>
        <dbReference type="ARBA" id="ARBA00022759"/>
    </source>
</evidence>
<keyword evidence="4 9" id="KW-0479">Metal-binding</keyword>
<feature type="binding site" evidence="9">
    <location>
        <position position="18"/>
    </location>
    <ligand>
        <name>Mg(2+)</name>
        <dbReference type="ChEBI" id="CHEBI:18420"/>
        <note>catalytic</note>
    </ligand>
</feature>
<evidence type="ECO:0000313" key="10">
    <source>
        <dbReference type="EMBL" id="SHO50992.1"/>
    </source>
</evidence>
<dbReference type="PANTHER" id="PTHR34405">
    <property type="entry name" value="CRISPR-ASSOCIATED ENDORIBONUCLEASE CAS2"/>
    <property type="match status" value="1"/>
</dbReference>
<keyword evidence="8 9" id="KW-0051">Antiviral defense</keyword>
<protein>
    <recommendedName>
        <fullName evidence="9">CRISPR-associated endoribonuclease Cas2</fullName>
        <ecNumber evidence="9">3.1.-.-</ecNumber>
    </recommendedName>
</protein>
<proteinExistence type="inferred from homology"/>
<comment type="similarity">
    <text evidence="2 9">Belongs to the CRISPR-associated endoribonuclease Cas2 protein family.</text>
</comment>
<organism evidence="10 11">
    <name type="scientific">Anaerocolumna xylanovorans DSM 12503</name>
    <dbReference type="NCBI Taxonomy" id="1121345"/>
    <lineage>
        <taxon>Bacteria</taxon>
        <taxon>Bacillati</taxon>
        <taxon>Bacillota</taxon>
        <taxon>Clostridia</taxon>
        <taxon>Lachnospirales</taxon>
        <taxon>Lachnospiraceae</taxon>
        <taxon>Anaerocolumna</taxon>
    </lineage>
</organism>
<name>A0A1M7YEC0_9FIRM</name>
<dbReference type="EMBL" id="FRFD01000008">
    <property type="protein sequence ID" value="SHO50992.1"/>
    <property type="molecule type" value="Genomic_DNA"/>
</dbReference>
<evidence type="ECO:0000256" key="4">
    <source>
        <dbReference type="ARBA" id="ARBA00022723"/>
    </source>
</evidence>
<dbReference type="SUPFAM" id="SSF143430">
    <property type="entry name" value="TTP0101/SSO1404-like"/>
    <property type="match status" value="1"/>
</dbReference>
<comment type="cofactor">
    <cofactor evidence="1 9">
        <name>Mg(2+)</name>
        <dbReference type="ChEBI" id="CHEBI:18420"/>
    </cofactor>
</comment>
<evidence type="ECO:0000256" key="3">
    <source>
        <dbReference type="ARBA" id="ARBA00022722"/>
    </source>
</evidence>
<comment type="function">
    <text evidence="9">CRISPR (clustered regularly interspaced short palindromic repeat), is an adaptive immune system that provides protection against mobile genetic elements (viruses, transposable elements and conjugative plasmids). CRISPR clusters contain sequences complementary to antecedent mobile elements and target invading nucleic acids. CRISPR clusters are transcribed and processed into CRISPR RNA (crRNA). Functions as a ssRNA-specific endoribonuclease. Involved in the integration of spacer DNA into the CRISPR cassette.</text>
</comment>
<keyword evidence="6 9" id="KW-0378">Hydrolase</keyword>
<keyword evidence="5 9" id="KW-0255">Endonuclease</keyword>
<keyword evidence="3 9" id="KW-0540">Nuclease</keyword>
<dbReference type="AlphaFoldDB" id="A0A1M7YEC0"/>
<evidence type="ECO:0000256" key="7">
    <source>
        <dbReference type="ARBA" id="ARBA00022842"/>
    </source>
</evidence>
<dbReference type="EC" id="3.1.-.-" evidence="9"/>
<keyword evidence="7 9" id="KW-0460">Magnesium</keyword>
<dbReference type="GO" id="GO:0004521">
    <property type="term" value="F:RNA endonuclease activity"/>
    <property type="evidence" value="ECO:0007669"/>
    <property type="project" value="InterPro"/>
</dbReference>
<dbReference type="Gene3D" id="3.30.70.240">
    <property type="match status" value="1"/>
</dbReference>
<dbReference type="GO" id="GO:0043571">
    <property type="term" value="P:maintenance of CRISPR repeat elements"/>
    <property type="evidence" value="ECO:0007669"/>
    <property type="project" value="UniProtKB-UniRule"/>
</dbReference>
<dbReference type="GO" id="GO:0046872">
    <property type="term" value="F:metal ion binding"/>
    <property type="evidence" value="ECO:0007669"/>
    <property type="project" value="UniProtKB-UniRule"/>
</dbReference>
<dbReference type="GO" id="GO:0016787">
    <property type="term" value="F:hydrolase activity"/>
    <property type="evidence" value="ECO:0007669"/>
    <property type="project" value="UniProtKB-KW"/>
</dbReference>
<dbReference type="CDD" id="cd09725">
    <property type="entry name" value="Cas2_I_II_III"/>
    <property type="match status" value="1"/>
</dbReference>
<gene>
    <name evidence="9" type="primary">cas2</name>
    <name evidence="10" type="ORF">SAMN02745217_03009</name>
</gene>